<dbReference type="Proteomes" id="UP000266841">
    <property type="component" value="Unassembled WGS sequence"/>
</dbReference>
<dbReference type="EMBL" id="AGNL01011573">
    <property type="protein sequence ID" value="EJK68308.1"/>
    <property type="molecule type" value="Genomic_DNA"/>
</dbReference>
<name>K0SPT6_THAOC</name>
<feature type="non-terminal residue" evidence="1">
    <location>
        <position position="74"/>
    </location>
</feature>
<dbReference type="AlphaFoldDB" id="K0SPT6"/>
<proteinExistence type="predicted"/>
<organism evidence="1 2">
    <name type="scientific">Thalassiosira oceanica</name>
    <name type="common">Marine diatom</name>
    <dbReference type="NCBI Taxonomy" id="159749"/>
    <lineage>
        <taxon>Eukaryota</taxon>
        <taxon>Sar</taxon>
        <taxon>Stramenopiles</taxon>
        <taxon>Ochrophyta</taxon>
        <taxon>Bacillariophyta</taxon>
        <taxon>Coscinodiscophyceae</taxon>
        <taxon>Thalassiosirophycidae</taxon>
        <taxon>Thalassiosirales</taxon>
        <taxon>Thalassiosiraceae</taxon>
        <taxon>Thalassiosira</taxon>
    </lineage>
</organism>
<evidence type="ECO:0000313" key="2">
    <source>
        <dbReference type="Proteomes" id="UP000266841"/>
    </source>
</evidence>
<sequence>MGRRCWAKAKLMEERHGGRNANAGDWSGACARTSVESRPRGRAYRPPRRPLPVVIDHPQQDALTGHGETVDRGG</sequence>
<gene>
    <name evidence="1" type="ORF">THAOC_10524</name>
</gene>
<evidence type="ECO:0000313" key="1">
    <source>
        <dbReference type="EMBL" id="EJK68308.1"/>
    </source>
</evidence>
<keyword evidence="2" id="KW-1185">Reference proteome</keyword>
<comment type="caution">
    <text evidence="1">The sequence shown here is derived from an EMBL/GenBank/DDBJ whole genome shotgun (WGS) entry which is preliminary data.</text>
</comment>
<accession>K0SPT6</accession>
<protein>
    <submittedName>
        <fullName evidence="1">Uncharacterized protein</fullName>
    </submittedName>
</protein>
<reference evidence="1 2" key="1">
    <citation type="journal article" date="2012" name="Genome Biol.">
        <title>Genome and low-iron response of an oceanic diatom adapted to chronic iron limitation.</title>
        <authorList>
            <person name="Lommer M."/>
            <person name="Specht M."/>
            <person name="Roy A.S."/>
            <person name="Kraemer L."/>
            <person name="Andreson R."/>
            <person name="Gutowska M.A."/>
            <person name="Wolf J."/>
            <person name="Bergner S.V."/>
            <person name="Schilhabel M.B."/>
            <person name="Klostermeier U.C."/>
            <person name="Beiko R.G."/>
            <person name="Rosenstiel P."/>
            <person name="Hippler M."/>
            <person name="Laroche J."/>
        </authorList>
    </citation>
    <scope>NUCLEOTIDE SEQUENCE [LARGE SCALE GENOMIC DNA]</scope>
    <source>
        <strain evidence="1 2">CCMP1005</strain>
    </source>
</reference>